<comment type="caution">
    <text evidence="2">The sequence shown here is derived from an EMBL/GenBank/DDBJ whole genome shotgun (WGS) entry which is preliminary data.</text>
</comment>
<evidence type="ECO:0000313" key="2">
    <source>
        <dbReference type="EMBL" id="KKN22647.1"/>
    </source>
</evidence>
<organism evidence="2">
    <name type="scientific">marine sediment metagenome</name>
    <dbReference type="NCBI Taxonomy" id="412755"/>
    <lineage>
        <taxon>unclassified sequences</taxon>
        <taxon>metagenomes</taxon>
        <taxon>ecological metagenomes</taxon>
    </lineage>
</organism>
<dbReference type="EMBL" id="LAZR01003041">
    <property type="protein sequence ID" value="KKN22647.1"/>
    <property type="molecule type" value="Genomic_DNA"/>
</dbReference>
<accession>A0A0F9PDT6</accession>
<keyword evidence="1" id="KW-0175">Coiled coil</keyword>
<protein>
    <submittedName>
        <fullName evidence="2">Uncharacterized protein</fullName>
    </submittedName>
</protein>
<sequence>MKGIVILNLNESSELKIDIQYPENICDELAISSSSLTSLFEQHRAVKTGPNYIEMQIKRNVSVASFFTGYSNRSFLGKPDHAITIFLSDDDTLPRNFEGQVRRIAFELLPKREEEDFFDQFVKYFELLKNEELDPYYQQMLELEQDLSSKKRRIDDLAQKVSMLVSDRSEHLQNVQALKDETYGLYTKMDSWSAQMAELNEYNVTLTMKIRNFTKITTNQKEELEQKEEQMKKLRKVIRDRDEIEEGAEKLLKKIKQIKLENDKLNQQIDKLNETNKKLKFQELKLKREADSAQSSVENFNLEVKKLKNKLLGVTNEKVNLGRELIEIKKEIKLLRRDRDQYLKIVKDHDLV</sequence>
<reference evidence="2" key="1">
    <citation type="journal article" date="2015" name="Nature">
        <title>Complex archaea that bridge the gap between prokaryotes and eukaryotes.</title>
        <authorList>
            <person name="Spang A."/>
            <person name="Saw J.H."/>
            <person name="Jorgensen S.L."/>
            <person name="Zaremba-Niedzwiedzka K."/>
            <person name="Martijn J."/>
            <person name="Lind A.E."/>
            <person name="van Eijk R."/>
            <person name="Schleper C."/>
            <person name="Guy L."/>
            <person name="Ettema T.J."/>
        </authorList>
    </citation>
    <scope>NUCLEOTIDE SEQUENCE</scope>
</reference>
<name>A0A0F9PDT6_9ZZZZ</name>
<feature type="coiled-coil region" evidence="1">
    <location>
        <begin position="210"/>
        <end position="338"/>
    </location>
</feature>
<proteinExistence type="predicted"/>
<evidence type="ECO:0000256" key="1">
    <source>
        <dbReference type="SAM" id="Coils"/>
    </source>
</evidence>
<dbReference type="AlphaFoldDB" id="A0A0F9PDT6"/>
<gene>
    <name evidence="2" type="ORF">LCGC14_0912940</name>
</gene>